<organism evidence="2 3">
    <name type="scientific">Senna tora</name>
    <dbReference type="NCBI Taxonomy" id="362788"/>
    <lineage>
        <taxon>Eukaryota</taxon>
        <taxon>Viridiplantae</taxon>
        <taxon>Streptophyta</taxon>
        <taxon>Embryophyta</taxon>
        <taxon>Tracheophyta</taxon>
        <taxon>Spermatophyta</taxon>
        <taxon>Magnoliopsida</taxon>
        <taxon>eudicotyledons</taxon>
        <taxon>Gunneridae</taxon>
        <taxon>Pentapetalae</taxon>
        <taxon>rosids</taxon>
        <taxon>fabids</taxon>
        <taxon>Fabales</taxon>
        <taxon>Fabaceae</taxon>
        <taxon>Caesalpinioideae</taxon>
        <taxon>Cassia clade</taxon>
        <taxon>Senna</taxon>
    </lineage>
</organism>
<gene>
    <name evidence="2" type="ORF">G2W53_000627</name>
</gene>
<sequence length="55" mass="5932">MGTSTIPDPNYTQPNRPSSSLAHPYITSSNSWNIGFKDALVAKKSRVRLAPPSSS</sequence>
<dbReference type="AlphaFoldDB" id="A0A835CLT7"/>
<evidence type="ECO:0000313" key="3">
    <source>
        <dbReference type="Proteomes" id="UP000634136"/>
    </source>
</evidence>
<accession>A0A835CLT7</accession>
<comment type="caution">
    <text evidence="2">The sequence shown here is derived from an EMBL/GenBank/DDBJ whole genome shotgun (WGS) entry which is preliminary data.</text>
</comment>
<name>A0A835CLT7_9FABA</name>
<evidence type="ECO:0000313" key="2">
    <source>
        <dbReference type="EMBL" id="KAF7843722.1"/>
    </source>
</evidence>
<feature type="region of interest" description="Disordered" evidence="1">
    <location>
        <begin position="1"/>
        <end position="24"/>
    </location>
</feature>
<keyword evidence="3" id="KW-1185">Reference proteome</keyword>
<protein>
    <submittedName>
        <fullName evidence="2">Uncharacterized protein</fullName>
    </submittedName>
</protein>
<evidence type="ECO:0000256" key="1">
    <source>
        <dbReference type="SAM" id="MobiDB-lite"/>
    </source>
</evidence>
<reference evidence="2" key="1">
    <citation type="submission" date="2020-09" db="EMBL/GenBank/DDBJ databases">
        <title>Genome-Enabled Discovery of Anthraquinone Biosynthesis in Senna tora.</title>
        <authorList>
            <person name="Kang S.-H."/>
            <person name="Pandey R.P."/>
            <person name="Lee C.-M."/>
            <person name="Sim J.-S."/>
            <person name="Jeong J.-T."/>
            <person name="Choi B.-S."/>
            <person name="Jung M."/>
            <person name="Ginzburg D."/>
            <person name="Zhao K."/>
            <person name="Won S.Y."/>
            <person name="Oh T.-J."/>
            <person name="Yu Y."/>
            <person name="Kim N.-H."/>
            <person name="Lee O.R."/>
            <person name="Lee T.-H."/>
            <person name="Bashyal P."/>
            <person name="Kim T.-S."/>
            <person name="Lee W.-H."/>
            <person name="Kawkins C."/>
            <person name="Kim C.-K."/>
            <person name="Kim J.S."/>
            <person name="Ahn B.O."/>
            <person name="Rhee S.Y."/>
            <person name="Sohng J.K."/>
        </authorList>
    </citation>
    <scope>NUCLEOTIDE SEQUENCE</scope>
    <source>
        <tissue evidence="2">Leaf</tissue>
    </source>
</reference>
<dbReference type="EMBL" id="JAAIUW010000001">
    <property type="protein sequence ID" value="KAF7843722.1"/>
    <property type="molecule type" value="Genomic_DNA"/>
</dbReference>
<proteinExistence type="predicted"/>
<dbReference type="Proteomes" id="UP000634136">
    <property type="component" value="Unassembled WGS sequence"/>
</dbReference>